<accession>A0AAD3DWG1</accession>
<dbReference type="PANTHER" id="PTHR12737">
    <property type="entry name" value="DIMETHYLARGININE DIMETHYLAMINOHYDROLASE"/>
    <property type="match status" value="1"/>
</dbReference>
<dbReference type="EMBL" id="BMAR01000021">
    <property type="protein sequence ID" value="GFR47952.1"/>
    <property type="molecule type" value="Genomic_DNA"/>
</dbReference>
<protein>
    <recommendedName>
        <fullName evidence="6">Dimethylargininase</fullName>
    </recommendedName>
</protein>
<feature type="non-terminal residue" evidence="4">
    <location>
        <position position="107"/>
    </location>
</feature>
<evidence type="ECO:0000313" key="4">
    <source>
        <dbReference type="EMBL" id="GFR47952.1"/>
    </source>
</evidence>
<feature type="active site" description="Proton donor" evidence="3">
    <location>
        <position position="2"/>
    </location>
</feature>
<keyword evidence="5" id="KW-1185">Reference proteome</keyword>
<keyword evidence="2" id="KW-0378">Hydrolase</keyword>
<dbReference type="GO" id="GO:0016403">
    <property type="term" value="F:dimethylargininase activity"/>
    <property type="evidence" value="ECO:0007669"/>
    <property type="project" value="TreeGrafter"/>
</dbReference>
<comment type="caution">
    <text evidence="4">The sequence shown here is derived from an EMBL/GenBank/DDBJ whole genome shotgun (WGS) entry which is preliminary data.</text>
</comment>
<feature type="non-terminal residue" evidence="4">
    <location>
        <position position="1"/>
    </location>
</feature>
<name>A0AAD3DWG1_9CHLO</name>
<evidence type="ECO:0000313" key="5">
    <source>
        <dbReference type="Proteomes" id="UP001054857"/>
    </source>
</evidence>
<dbReference type="AlphaFoldDB" id="A0AAD3DWG1"/>
<dbReference type="GO" id="GO:0006525">
    <property type="term" value="P:arginine metabolic process"/>
    <property type="evidence" value="ECO:0007669"/>
    <property type="project" value="TreeGrafter"/>
</dbReference>
<reference evidence="4 5" key="1">
    <citation type="journal article" date="2021" name="Sci. Rep.">
        <title>Genome sequencing of the multicellular alga Astrephomene provides insights into convergent evolution of germ-soma differentiation.</title>
        <authorList>
            <person name="Yamashita S."/>
            <person name="Yamamoto K."/>
            <person name="Matsuzaki R."/>
            <person name="Suzuki S."/>
            <person name="Yamaguchi H."/>
            <person name="Hirooka S."/>
            <person name="Minakuchi Y."/>
            <person name="Miyagishima S."/>
            <person name="Kawachi M."/>
            <person name="Toyoda A."/>
            <person name="Nozaki H."/>
        </authorList>
    </citation>
    <scope>NUCLEOTIDE SEQUENCE [LARGE SCALE GENOMIC DNA]</scope>
    <source>
        <strain evidence="4 5">NIES-4017</strain>
    </source>
</reference>
<dbReference type="Proteomes" id="UP001054857">
    <property type="component" value="Unassembled WGS sequence"/>
</dbReference>
<feature type="active site" description="Nucleophile" evidence="3">
    <location>
        <position position="101"/>
    </location>
</feature>
<dbReference type="GO" id="GO:0016597">
    <property type="term" value="F:amino acid binding"/>
    <property type="evidence" value="ECO:0007669"/>
    <property type="project" value="TreeGrafter"/>
</dbReference>
<dbReference type="GO" id="GO:0000052">
    <property type="term" value="P:citrulline metabolic process"/>
    <property type="evidence" value="ECO:0007669"/>
    <property type="project" value="TreeGrafter"/>
</dbReference>
<proteinExistence type="inferred from homology"/>
<evidence type="ECO:0000256" key="1">
    <source>
        <dbReference type="ARBA" id="ARBA00008532"/>
    </source>
</evidence>
<organism evidence="4 5">
    <name type="scientific">Astrephomene gubernaculifera</name>
    <dbReference type="NCBI Taxonomy" id="47775"/>
    <lineage>
        <taxon>Eukaryota</taxon>
        <taxon>Viridiplantae</taxon>
        <taxon>Chlorophyta</taxon>
        <taxon>core chlorophytes</taxon>
        <taxon>Chlorophyceae</taxon>
        <taxon>CS clade</taxon>
        <taxon>Chlamydomonadales</taxon>
        <taxon>Astrephomenaceae</taxon>
        <taxon>Astrephomene</taxon>
    </lineage>
</organism>
<comment type="similarity">
    <text evidence="1">Belongs to the DDAH family.</text>
</comment>
<dbReference type="Gene3D" id="3.75.10.10">
    <property type="entry name" value="L-arginine/glycine Amidinotransferase, Chain A"/>
    <property type="match status" value="1"/>
</dbReference>
<dbReference type="InterPro" id="IPR033199">
    <property type="entry name" value="DDAH-like"/>
</dbReference>
<dbReference type="SUPFAM" id="SSF55909">
    <property type="entry name" value="Pentein"/>
    <property type="match status" value="1"/>
</dbReference>
<dbReference type="PANTHER" id="PTHR12737:SF9">
    <property type="entry name" value="DIMETHYLARGININASE"/>
    <property type="match status" value="1"/>
</dbReference>
<evidence type="ECO:0008006" key="6">
    <source>
        <dbReference type="Google" id="ProtNLM"/>
    </source>
</evidence>
<gene>
    <name evidence="4" type="ORF">Agub_g9756</name>
</gene>
<evidence type="ECO:0000256" key="2">
    <source>
        <dbReference type="ARBA" id="ARBA00022801"/>
    </source>
</evidence>
<evidence type="ECO:0000256" key="3">
    <source>
        <dbReference type="PIRSR" id="PIRSR633199-1"/>
    </source>
</evidence>
<dbReference type="GO" id="GO:0045429">
    <property type="term" value="P:positive regulation of nitric oxide biosynthetic process"/>
    <property type="evidence" value="ECO:0007669"/>
    <property type="project" value="TreeGrafter"/>
</dbReference>
<sequence length="107" mass="11224">LHFKSVLSALDPHTLLVADSPMGRALAAQISAVPALASRLTLQFLPETLPCNVLSAGPHVVMQTGFPASEAVVRQLCTERGMQLHVIGMGELAKADGALTCCSLLFT</sequence>